<dbReference type="InterPro" id="IPR027408">
    <property type="entry name" value="PNPase/RNase_PH_dom_sf"/>
</dbReference>
<dbReference type="SUPFAM" id="SSF54791">
    <property type="entry name" value="Eukaryotic type KH-domain (KH-domain type I)"/>
    <property type="match status" value="1"/>
</dbReference>
<dbReference type="GO" id="GO:0005829">
    <property type="term" value="C:cytosol"/>
    <property type="evidence" value="ECO:0007669"/>
    <property type="project" value="TreeGrafter"/>
</dbReference>
<dbReference type="HAMAP" id="MF_01595">
    <property type="entry name" value="PNPase"/>
    <property type="match status" value="1"/>
</dbReference>
<dbReference type="SUPFAM" id="SSF46915">
    <property type="entry name" value="Polynucleotide phosphorylase/guanosine pentaphosphate synthase (PNPase/GPSI), domain 3"/>
    <property type="match status" value="1"/>
</dbReference>
<dbReference type="Pfam" id="PF00575">
    <property type="entry name" value="S1"/>
    <property type="match status" value="1"/>
</dbReference>
<keyword evidence="3 5" id="KW-0548">Nucleotidyltransferase</keyword>
<dbReference type="GO" id="GO:0006396">
    <property type="term" value="P:RNA processing"/>
    <property type="evidence" value="ECO:0007669"/>
    <property type="project" value="InterPro"/>
</dbReference>
<evidence type="ECO:0000259" key="6">
    <source>
        <dbReference type="PROSITE" id="PS50126"/>
    </source>
</evidence>
<comment type="catalytic activity">
    <reaction evidence="5">
        <text>RNA(n+1) + phosphate = RNA(n) + a ribonucleoside 5'-diphosphate</text>
        <dbReference type="Rhea" id="RHEA:22096"/>
        <dbReference type="Rhea" id="RHEA-COMP:14527"/>
        <dbReference type="Rhea" id="RHEA-COMP:17342"/>
        <dbReference type="ChEBI" id="CHEBI:43474"/>
        <dbReference type="ChEBI" id="CHEBI:57930"/>
        <dbReference type="ChEBI" id="CHEBI:140395"/>
        <dbReference type="EC" id="2.7.7.8"/>
    </reaction>
</comment>
<dbReference type="Gene3D" id="2.40.50.140">
    <property type="entry name" value="Nucleic acid-binding proteins"/>
    <property type="match status" value="1"/>
</dbReference>
<evidence type="ECO:0000313" key="8">
    <source>
        <dbReference type="Proteomes" id="UP000289257"/>
    </source>
</evidence>
<dbReference type="FunFam" id="2.40.50.140:FF:000189">
    <property type="entry name" value="Polyribonucleotide nucleotidyltransferase, putative"/>
    <property type="match status" value="1"/>
</dbReference>
<feature type="binding site" evidence="5">
    <location>
        <position position="494"/>
    </location>
    <ligand>
        <name>Mg(2+)</name>
        <dbReference type="ChEBI" id="CHEBI:18420"/>
    </ligand>
</feature>
<dbReference type="PROSITE" id="PS50126">
    <property type="entry name" value="S1"/>
    <property type="match status" value="1"/>
</dbReference>
<keyword evidence="5" id="KW-0479">Metal-binding</keyword>
<dbReference type="InterPro" id="IPR003029">
    <property type="entry name" value="S1_domain"/>
</dbReference>
<dbReference type="InterPro" id="IPR036345">
    <property type="entry name" value="ExoRNase_PH_dom2_sf"/>
</dbReference>
<comment type="caution">
    <text evidence="7">The sequence shown here is derived from an EMBL/GenBank/DDBJ whole genome shotgun (WGS) entry which is preliminary data.</text>
</comment>
<dbReference type="PANTHER" id="PTHR11252:SF0">
    <property type="entry name" value="POLYRIBONUCLEOTIDE NUCLEOTIDYLTRANSFERASE 1, MITOCHONDRIAL"/>
    <property type="match status" value="1"/>
</dbReference>
<dbReference type="Pfam" id="PF03725">
    <property type="entry name" value="RNase_PH_C"/>
    <property type="match status" value="1"/>
</dbReference>
<dbReference type="PANTHER" id="PTHR11252">
    <property type="entry name" value="POLYRIBONUCLEOTIDE NUCLEOTIDYLTRANSFERASE"/>
    <property type="match status" value="1"/>
</dbReference>
<dbReference type="InterPro" id="IPR020568">
    <property type="entry name" value="Ribosomal_Su5_D2-typ_SF"/>
</dbReference>
<dbReference type="Pfam" id="PF01138">
    <property type="entry name" value="RNase_PH"/>
    <property type="match status" value="2"/>
</dbReference>
<dbReference type="Gene3D" id="3.30.1370.10">
    <property type="entry name" value="K Homology domain, type 1"/>
    <property type="match status" value="1"/>
</dbReference>
<dbReference type="PIRSF" id="PIRSF005499">
    <property type="entry name" value="PNPase"/>
    <property type="match status" value="1"/>
</dbReference>
<dbReference type="InterPro" id="IPR012340">
    <property type="entry name" value="NA-bd_OB-fold"/>
</dbReference>
<feature type="domain" description="S1 motif" evidence="6">
    <location>
        <begin position="630"/>
        <end position="698"/>
    </location>
</feature>
<comment type="similarity">
    <text evidence="1 5">Belongs to the polyribonucleotide nucleotidyltransferase family.</text>
</comment>
<dbReference type="PROSITE" id="PS50084">
    <property type="entry name" value="KH_TYPE_1"/>
    <property type="match status" value="1"/>
</dbReference>
<dbReference type="SMART" id="SM00322">
    <property type="entry name" value="KH"/>
    <property type="match status" value="1"/>
</dbReference>
<dbReference type="NCBIfam" id="NF008805">
    <property type="entry name" value="PRK11824.1"/>
    <property type="match status" value="1"/>
</dbReference>
<evidence type="ECO:0000256" key="2">
    <source>
        <dbReference type="ARBA" id="ARBA00022679"/>
    </source>
</evidence>
<proteinExistence type="inferred from homology"/>
<dbReference type="Proteomes" id="UP000289257">
    <property type="component" value="Unassembled WGS sequence"/>
</dbReference>
<dbReference type="GO" id="GO:0000287">
    <property type="term" value="F:magnesium ion binding"/>
    <property type="evidence" value="ECO:0007669"/>
    <property type="project" value="UniProtKB-UniRule"/>
</dbReference>
<dbReference type="InterPro" id="IPR001247">
    <property type="entry name" value="ExoRNase_PH_dom1"/>
</dbReference>
<dbReference type="InterPro" id="IPR004088">
    <property type="entry name" value="KH_dom_type_1"/>
</dbReference>
<dbReference type="SMART" id="SM00316">
    <property type="entry name" value="S1"/>
    <property type="match status" value="1"/>
</dbReference>
<evidence type="ECO:0000256" key="1">
    <source>
        <dbReference type="ARBA" id="ARBA00007404"/>
    </source>
</evidence>
<dbReference type="InterPro" id="IPR004087">
    <property type="entry name" value="KH_dom"/>
</dbReference>
<dbReference type="SUPFAM" id="SSF50249">
    <property type="entry name" value="Nucleic acid-binding proteins"/>
    <property type="match status" value="1"/>
</dbReference>
<dbReference type="FunFam" id="3.30.1370.10:FF:000001">
    <property type="entry name" value="Polyribonucleotide nucleotidyltransferase"/>
    <property type="match status" value="1"/>
</dbReference>
<organism evidence="7 8">
    <name type="scientific">Candidatus Microsaccharimonas sossegonensis</name>
    <dbReference type="NCBI Taxonomy" id="2506948"/>
    <lineage>
        <taxon>Bacteria</taxon>
        <taxon>Candidatus Saccharimonadota</taxon>
        <taxon>Candidatus Saccharimonadia</taxon>
        <taxon>Candidatus Saccharimonadales</taxon>
        <taxon>Candidatus Saccharimonadaceae</taxon>
        <taxon>Candidatus Microsaccharimonas</taxon>
    </lineage>
</organism>
<dbReference type="CDD" id="cd04472">
    <property type="entry name" value="S1_PNPase"/>
    <property type="match status" value="1"/>
</dbReference>
<dbReference type="GO" id="GO:0006402">
    <property type="term" value="P:mRNA catabolic process"/>
    <property type="evidence" value="ECO:0007669"/>
    <property type="project" value="UniProtKB-UniRule"/>
</dbReference>
<dbReference type="GO" id="GO:0004654">
    <property type="term" value="F:polyribonucleotide nucleotidyltransferase activity"/>
    <property type="evidence" value="ECO:0007669"/>
    <property type="project" value="UniProtKB-UniRule"/>
</dbReference>
<sequence length="702" mass="76742">MATINPYGKDIITVTTEFEGRPLTLEVNRVGFRTSGSVLVTYGDTVILGSAQVGTRPIVLDYFPLSIDYEEKMYAAGKISGSRFIKREGRPSDEAILIGRIIDRPIRPLFPKGYRQEVQVVASVLSMDPSFRPDMIAMIAASSALMLTGTPFDGPVAGLRIGRLNGKFKAFLSPEEREQSDLDLVVAGIESGITMVEAGADQVPEEVVADALAWAFEHYQPAIKLQQELAEKVAPATQEYTLVLPEEGIQQEVDAWVKGKLGEAIRRPYPERNELVNQLRWTFHEEMGEKIGDDYANDKYDEAFTLAVHKDVRRGIVDDNLRPDGRRLDEIRPLSSEVGVLPRTHGSSLFTRGMTQGLNIVTLAPLSYAQLVDTMEVSDGERRYMHHYNAPGYTVGEVQRLGGPGRREIGHGYLAERAILPVLPAEEDFPYAIRSVTEIMSQNGSTSMAATCSSTLALMDAGVPITAPVSGIAMGLMMDGNTPYILSDIADAEDFAGDMDFKSAGTAAGITALQMDMKVHGLPVEILRDALLTAKKGRAHILEHMLTTLAEPRKELSPYAPRIEKIKINPEKIGAVIGKAGEVINKITAETGAEIDIKEDGLITVAGSDPSKIQQAIDWIRSLTEEAEVGKIYTGTVVSLKDFGAFINIMPGQDGMVHISQLSNERVEKVEDVLHEGQVVKAKLIGIDERGRLSLSLKDVEQ</sequence>
<dbReference type="SUPFAM" id="SSF55666">
    <property type="entry name" value="Ribonuclease PH domain 2-like"/>
    <property type="match status" value="2"/>
</dbReference>
<comment type="subcellular location">
    <subcellularLocation>
        <location evidence="5">Cytoplasm</location>
    </subcellularLocation>
</comment>
<keyword evidence="8" id="KW-1185">Reference proteome</keyword>
<dbReference type="NCBIfam" id="TIGR03591">
    <property type="entry name" value="polynuc_phos"/>
    <property type="match status" value="1"/>
</dbReference>
<evidence type="ECO:0000256" key="5">
    <source>
        <dbReference type="HAMAP-Rule" id="MF_01595"/>
    </source>
</evidence>
<dbReference type="InterPro" id="IPR012162">
    <property type="entry name" value="PNPase"/>
</dbReference>
<dbReference type="GO" id="GO:0000175">
    <property type="term" value="F:3'-5'-RNA exonuclease activity"/>
    <property type="evidence" value="ECO:0007669"/>
    <property type="project" value="TreeGrafter"/>
</dbReference>
<dbReference type="SUPFAM" id="SSF54211">
    <property type="entry name" value="Ribosomal protein S5 domain 2-like"/>
    <property type="match status" value="2"/>
</dbReference>
<feature type="binding site" evidence="5">
    <location>
        <position position="500"/>
    </location>
    <ligand>
        <name>Mg(2+)</name>
        <dbReference type="ChEBI" id="CHEBI:18420"/>
    </ligand>
</feature>
<dbReference type="InterPro" id="IPR015847">
    <property type="entry name" value="ExoRNase_PH_dom2"/>
</dbReference>
<dbReference type="FunFam" id="3.30.230.70:FF:000001">
    <property type="entry name" value="Polyribonucleotide nucleotidyltransferase"/>
    <property type="match status" value="1"/>
</dbReference>
<name>A0A4Q0AHJ6_9BACT</name>
<dbReference type="Pfam" id="PF00013">
    <property type="entry name" value="KH_1"/>
    <property type="match status" value="1"/>
</dbReference>
<keyword evidence="5" id="KW-0460">Magnesium</keyword>
<reference evidence="7" key="1">
    <citation type="submission" date="2019-01" db="EMBL/GenBank/DDBJ databases">
        <title>Genomic signatures and co-occurrence patterns of the ultra-small Saccharimodia (Patescibacteria phylum) suggest a symbiotic lifestyle.</title>
        <authorList>
            <person name="Lemos L."/>
            <person name="Medeiros J."/>
            <person name="Andreote F."/>
            <person name="Fernandes G."/>
            <person name="Varani A."/>
            <person name="Oliveira G."/>
            <person name="Pylro V."/>
        </authorList>
    </citation>
    <scope>NUCLEOTIDE SEQUENCE [LARGE SCALE GENOMIC DNA]</scope>
    <source>
        <strain evidence="7">AMD02</strain>
    </source>
</reference>
<evidence type="ECO:0000256" key="3">
    <source>
        <dbReference type="ARBA" id="ARBA00022695"/>
    </source>
</evidence>
<keyword evidence="4 5" id="KW-0694">RNA-binding</keyword>
<keyword evidence="5" id="KW-0963">Cytoplasm</keyword>
<comment type="cofactor">
    <cofactor evidence="5">
        <name>Mg(2+)</name>
        <dbReference type="ChEBI" id="CHEBI:18420"/>
    </cofactor>
</comment>
<gene>
    <name evidence="5" type="primary">pnp</name>
    <name evidence="7" type="ORF">EOT05_01615</name>
</gene>
<dbReference type="EC" id="2.7.7.8" evidence="5"/>
<accession>A0A4Q0AHJ6</accession>
<dbReference type="GO" id="GO:0003723">
    <property type="term" value="F:RNA binding"/>
    <property type="evidence" value="ECO:0007669"/>
    <property type="project" value="UniProtKB-UniRule"/>
</dbReference>
<dbReference type="CDD" id="cd02393">
    <property type="entry name" value="KH-I_PNPase"/>
    <property type="match status" value="1"/>
</dbReference>
<dbReference type="InterPro" id="IPR036612">
    <property type="entry name" value="KH_dom_type_1_sf"/>
</dbReference>
<dbReference type="InterPro" id="IPR036456">
    <property type="entry name" value="PNPase_PH_RNA-bd_sf"/>
</dbReference>
<dbReference type="AlphaFoldDB" id="A0A4Q0AHJ6"/>
<comment type="function">
    <text evidence="5">Involved in mRNA degradation. Catalyzes the phosphorolysis of single-stranded polyribonucleotides processively in the 3'- to 5'-direction.</text>
</comment>
<keyword evidence="2 5" id="KW-0808">Transferase</keyword>
<dbReference type="Gene3D" id="3.30.230.70">
    <property type="entry name" value="GHMP Kinase, N-terminal domain"/>
    <property type="match status" value="2"/>
</dbReference>
<protein>
    <recommendedName>
        <fullName evidence="5">Polyribonucleotide nucleotidyltransferase</fullName>
        <ecNumber evidence="5">2.7.7.8</ecNumber>
    </recommendedName>
    <alternativeName>
        <fullName evidence="5">Polynucleotide phosphorylase</fullName>
        <shortName evidence="5">PNPase</shortName>
    </alternativeName>
</protein>
<dbReference type="CDD" id="cd11364">
    <property type="entry name" value="RNase_PH_PNPase_2"/>
    <property type="match status" value="1"/>
</dbReference>
<dbReference type="EMBL" id="SCKX01000001">
    <property type="protein sequence ID" value="RWZ78439.1"/>
    <property type="molecule type" value="Genomic_DNA"/>
</dbReference>
<evidence type="ECO:0000256" key="4">
    <source>
        <dbReference type="ARBA" id="ARBA00022884"/>
    </source>
</evidence>
<evidence type="ECO:0000313" key="7">
    <source>
        <dbReference type="EMBL" id="RWZ78439.1"/>
    </source>
</evidence>